<evidence type="ECO:0000313" key="2">
    <source>
        <dbReference type="EMBL" id="GGH98331.1"/>
    </source>
</evidence>
<feature type="transmembrane region" description="Helical" evidence="1">
    <location>
        <begin position="12"/>
        <end position="37"/>
    </location>
</feature>
<gene>
    <name evidence="3" type="ORF">FF098_010780</name>
    <name evidence="2" type="ORF">GCM10011355_21670</name>
</gene>
<dbReference type="Proteomes" id="UP000818603">
    <property type="component" value="Unassembled WGS sequence"/>
</dbReference>
<name>A0A8J3ERE0_9PROT</name>
<evidence type="ECO:0000313" key="4">
    <source>
        <dbReference type="Proteomes" id="UP000621856"/>
    </source>
</evidence>
<reference evidence="3 5" key="2">
    <citation type="submission" date="2020-02" db="EMBL/GenBank/DDBJ databases">
        <title>Genome sequence of Parvularcula flava strain NH6-79.</title>
        <authorList>
            <person name="Abdul Karim M.H."/>
            <person name="Lam M.Q."/>
            <person name="Chen S.J."/>
            <person name="Yahya A."/>
            <person name="Shahir S."/>
            <person name="Shamsir M.S."/>
            <person name="Chong C.S."/>
        </authorList>
    </citation>
    <scope>NUCLEOTIDE SEQUENCE [LARGE SCALE GENOMIC DNA]</scope>
    <source>
        <strain evidence="3 5">NH6-79</strain>
    </source>
</reference>
<feature type="transmembrane region" description="Helical" evidence="1">
    <location>
        <begin position="78"/>
        <end position="97"/>
    </location>
</feature>
<keyword evidence="1" id="KW-0812">Transmembrane</keyword>
<dbReference type="EMBL" id="VCJR02000002">
    <property type="protein sequence ID" value="NHK28390.1"/>
    <property type="molecule type" value="Genomic_DNA"/>
</dbReference>
<evidence type="ECO:0000256" key="1">
    <source>
        <dbReference type="SAM" id="Phobius"/>
    </source>
</evidence>
<dbReference type="EMBL" id="BMGZ01000002">
    <property type="protein sequence ID" value="GGH98331.1"/>
    <property type="molecule type" value="Genomic_DNA"/>
</dbReference>
<reference evidence="2" key="3">
    <citation type="submission" date="2020-09" db="EMBL/GenBank/DDBJ databases">
        <authorList>
            <person name="Sun Q."/>
            <person name="Zhou Y."/>
        </authorList>
    </citation>
    <scope>NUCLEOTIDE SEQUENCE</scope>
    <source>
        <strain evidence="2">CGMCC 1.14984</strain>
    </source>
</reference>
<keyword evidence="5" id="KW-1185">Reference proteome</keyword>
<reference evidence="2" key="1">
    <citation type="journal article" date="2014" name="Int. J. Syst. Evol. Microbiol.">
        <title>Complete genome sequence of Corynebacterium casei LMG S-19264T (=DSM 44701T), isolated from a smear-ripened cheese.</title>
        <authorList>
            <consortium name="US DOE Joint Genome Institute (JGI-PGF)"/>
            <person name="Walter F."/>
            <person name="Albersmeier A."/>
            <person name="Kalinowski J."/>
            <person name="Ruckert C."/>
        </authorList>
    </citation>
    <scope>NUCLEOTIDE SEQUENCE</scope>
    <source>
        <strain evidence="2">CGMCC 1.14984</strain>
    </source>
</reference>
<dbReference type="RefSeq" id="WP_155140353.1">
    <property type="nucleotide sequence ID" value="NZ_BMGZ01000002.1"/>
</dbReference>
<keyword evidence="1" id="KW-0472">Membrane</keyword>
<feature type="transmembrane region" description="Helical" evidence="1">
    <location>
        <begin position="103"/>
        <end position="123"/>
    </location>
</feature>
<dbReference type="AlphaFoldDB" id="A0A8J3ERE0"/>
<accession>A0A8J3ERE0</accession>
<dbReference type="Proteomes" id="UP000621856">
    <property type="component" value="Unassembled WGS sequence"/>
</dbReference>
<comment type="caution">
    <text evidence="2">The sequence shown here is derived from an EMBL/GenBank/DDBJ whole genome shotgun (WGS) entry which is preliminary data.</text>
</comment>
<evidence type="ECO:0000313" key="5">
    <source>
        <dbReference type="Proteomes" id="UP000818603"/>
    </source>
</evidence>
<sequence>MNIMGVKGALVMGGLIIGISAGLAGLEALGIVGGAVAERAMGAVLGVVLILYGNIIPKLITPLAGLCDAGRKQALQRFAGWTFVLGGIGYALAWLVVPIDYAAYAAVACGVVAIGIVIARCLMLRTIV</sequence>
<keyword evidence="1" id="KW-1133">Transmembrane helix</keyword>
<evidence type="ECO:0000313" key="3">
    <source>
        <dbReference type="EMBL" id="NHK28390.1"/>
    </source>
</evidence>
<organism evidence="2 4">
    <name type="scientific">Aquisalinus luteolus</name>
    <dbReference type="NCBI Taxonomy" id="1566827"/>
    <lineage>
        <taxon>Bacteria</taxon>
        <taxon>Pseudomonadati</taxon>
        <taxon>Pseudomonadota</taxon>
        <taxon>Alphaproteobacteria</taxon>
        <taxon>Parvularculales</taxon>
        <taxon>Parvularculaceae</taxon>
        <taxon>Aquisalinus</taxon>
    </lineage>
</organism>
<feature type="transmembrane region" description="Helical" evidence="1">
    <location>
        <begin position="43"/>
        <end position="66"/>
    </location>
</feature>
<proteinExistence type="predicted"/>
<protein>
    <submittedName>
        <fullName evidence="2">Uncharacterized protein</fullName>
    </submittedName>
</protein>